<feature type="compositionally biased region" description="Acidic residues" evidence="5">
    <location>
        <begin position="103"/>
        <end position="112"/>
    </location>
</feature>
<dbReference type="InterPro" id="IPR004343">
    <property type="entry name" value="Plus-3_dom"/>
</dbReference>
<dbReference type="Gene3D" id="3.90.70.200">
    <property type="entry name" value="Plus-3 domain"/>
    <property type="match status" value="1"/>
</dbReference>
<evidence type="ECO:0000256" key="2">
    <source>
        <dbReference type="ARBA" id="ARBA00023015"/>
    </source>
</evidence>
<dbReference type="Proteomes" id="UP000024635">
    <property type="component" value="Unassembled WGS sequence"/>
</dbReference>
<evidence type="ECO:0000313" key="7">
    <source>
        <dbReference type="EMBL" id="EYB92399.1"/>
    </source>
</evidence>
<keyword evidence="8" id="KW-1185">Reference proteome</keyword>
<name>A0A016SQ01_9BILA</name>
<feature type="compositionally biased region" description="Pro residues" evidence="5">
    <location>
        <begin position="664"/>
        <end position="673"/>
    </location>
</feature>
<feature type="compositionally biased region" description="Acidic residues" evidence="5">
    <location>
        <begin position="52"/>
        <end position="61"/>
    </location>
</feature>
<dbReference type="PANTHER" id="PTHR13115:SF8">
    <property type="entry name" value="RNA POLYMERASE-ASSOCIATED PROTEIN RTF1 HOMOLOG"/>
    <property type="match status" value="1"/>
</dbReference>
<evidence type="ECO:0000313" key="8">
    <source>
        <dbReference type="Proteomes" id="UP000024635"/>
    </source>
</evidence>
<feature type="region of interest" description="Disordered" evidence="5">
    <location>
        <begin position="1"/>
        <end position="309"/>
    </location>
</feature>
<dbReference type="SMART" id="SM00719">
    <property type="entry name" value="Plus3"/>
    <property type="match status" value="1"/>
</dbReference>
<dbReference type="PROSITE" id="PS51360">
    <property type="entry name" value="PLUS3"/>
    <property type="match status" value="1"/>
</dbReference>
<comment type="caution">
    <text evidence="7">The sequence shown here is derived from an EMBL/GenBank/DDBJ whole genome shotgun (WGS) entry which is preliminary data.</text>
</comment>
<dbReference type="Pfam" id="PF03126">
    <property type="entry name" value="Plus-3"/>
    <property type="match status" value="1"/>
</dbReference>
<dbReference type="STRING" id="53326.A0A016SQ01"/>
<comment type="subcellular location">
    <subcellularLocation>
        <location evidence="1">Nucleus</location>
    </subcellularLocation>
</comment>
<proteinExistence type="predicted"/>
<gene>
    <name evidence="7" type="primary">Acey_s0194.g1424</name>
    <name evidence="7" type="synonym">Acey-F25B3.6</name>
    <name evidence="7" type="ORF">Y032_0194g1424</name>
</gene>
<feature type="region of interest" description="Disordered" evidence="5">
    <location>
        <begin position="654"/>
        <end position="695"/>
    </location>
</feature>
<evidence type="ECO:0000256" key="3">
    <source>
        <dbReference type="ARBA" id="ARBA00023163"/>
    </source>
</evidence>
<evidence type="ECO:0000256" key="1">
    <source>
        <dbReference type="ARBA" id="ARBA00004123"/>
    </source>
</evidence>
<dbReference type="GO" id="GO:0003677">
    <property type="term" value="F:DNA binding"/>
    <property type="evidence" value="ECO:0007669"/>
    <property type="project" value="InterPro"/>
</dbReference>
<feature type="region of interest" description="Disordered" evidence="5">
    <location>
        <begin position="572"/>
        <end position="625"/>
    </location>
</feature>
<dbReference type="EMBL" id="JARK01001530">
    <property type="protein sequence ID" value="EYB92399.1"/>
    <property type="molecule type" value="Genomic_DNA"/>
</dbReference>
<evidence type="ECO:0000256" key="5">
    <source>
        <dbReference type="SAM" id="MobiDB-lite"/>
    </source>
</evidence>
<evidence type="ECO:0000256" key="4">
    <source>
        <dbReference type="ARBA" id="ARBA00023242"/>
    </source>
</evidence>
<dbReference type="InterPro" id="IPR036128">
    <property type="entry name" value="Plus3-like_sf"/>
</dbReference>
<feature type="compositionally biased region" description="Basic residues" evidence="5">
    <location>
        <begin position="686"/>
        <end position="695"/>
    </location>
</feature>
<feature type="compositionally biased region" description="Basic and acidic residues" evidence="5">
    <location>
        <begin position="215"/>
        <end position="227"/>
    </location>
</feature>
<feature type="compositionally biased region" description="Basic and acidic residues" evidence="5">
    <location>
        <begin position="113"/>
        <end position="151"/>
    </location>
</feature>
<feature type="compositionally biased region" description="Low complexity" evidence="5">
    <location>
        <begin position="268"/>
        <end position="284"/>
    </location>
</feature>
<dbReference type="OrthoDB" id="166375at2759"/>
<feature type="compositionally biased region" description="Low complexity" evidence="5">
    <location>
        <begin position="76"/>
        <end position="88"/>
    </location>
</feature>
<evidence type="ECO:0000259" key="6">
    <source>
        <dbReference type="PROSITE" id="PS51360"/>
    </source>
</evidence>
<feature type="compositionally biased region" description="Low complexity" evidence="5">
    <location>
        <begin position="200"/>
        <end position="210"/>
    </location>
</feature>
<dbReference type="SUPFAM" id="SSF159042">
    <property type="entry name" value="Plus3-like"/>
    <property type="match status" value="1"/>
</dbReference>
<dbReference type="GO" id="GO:1990269">
    <property type="term" value="F:RNA polymerase II C-terminal domain phosphoserine binding"/>
    <property type="evidence" value="ECO:0007669"/>
    <property type="project" value="TreeGrafter"/>
</dbReference>
<protein>
    <recommendedName>
        <fullName evidence="6">Plus3 domain-containing protein</fullName>
    </recommendedName>
</protein>
<keyword evidence="4" id="KW-0539">Nucleus</keyword>
<keyword evidence="2" id="KW-0805">Transcription regulation</keyword>
<reference evidence="8" key="1">
    <citation type="journal article" date="2015" name="Nat. Genet.">
        <title>The genome and transcriptome of the zoonotic hookworm Ancylostoma ceylanicum identify infection-specific gene families.</title>
        <authorList>
            <person name="Schwarz E.M."/>
            <person name="Hu Y."/>
            <person name="Antoshechkin I."/>
            <person name="Miller M.M."/>
            <person name="Sternberg P.W."/>
            <person name="Aroian R.V."/>
        </authorList>
    </citation>
    <scope>NUCLEOTIDE SEQUENCE</scope>
    <source>
        <strain evidence="8">HY135</strain>
    </source>
</reference>
<feature type="domain" description="Plus3" evidence="6">
    <location>
        <begin position="310"/>
        <end position="441"/>
    </location>
</feature>
<dbReference type="GO" id="GO:0016593">
    <property type="term" value="C:Cdc73/Paf1 complex"/>
    <property type="evidence" value="ECO:0007669"/>
    <property type="project" value="TreeGrafter"/>
</dbReference>
<feature type="compositionally biased region" description="Basic residues" evidence="5">
    <location>
        <begin position="166"/>
        <end position="177"/>
    </location>
</feature>
<sequence>MSSSEYSSSDDEEKKPKGSDDSDASQKRSKKRPTRNTSSKAIIESAGSSDSDNSDSDDGSDSDGGRAASSRKRKGSASMGKKGSGANSAKRKRAISEESDRGEMDDDLFADEEDRRQVMAMNEKDREQEIFNRMEQQEMRRTRKQIEEKLAAAKNASSGGGDKKDKKEKKEKKRREEKKRINESDSDEEKPQSSRSQPTASKSKAAPASDSESEADMKFHRPSEVHKKATQKNAMADLLAKRKDKENKAAKKAALSIDAVFGKDDSDGSSSSSSSSSSTASSRSSSRESSPRRDGGSEDDEAKAEAKREVDTVQDLARARVSRYKIAKIVYAPFFAKTVTGCFVRVGAGGYGGKSRYRLSQVIDVVEMNRVYAFDNLKTNKGLKLKYGSDERVFRIEFVSNAEFGQEEFADWKAVTKEECGSLPTMDHIEKKEQDIKKAMNFNYTDEVIEYIVNEKKKFSDKVKNFAVTKGELMKKKEIAEQTGDHEAVRRLQRELEELDSRAERADKKRCADISAINWINQRNRNKMKEQFLGDKVEIDMGHQDDPFTRKKERMKVVSGTKAAQALLAMEQAGTSNNVPKIPRRPPAVVAPKSEKSPTSSTSAAKDPKAFTPGSGRPPVQSKSASNLFDLHSSISKIELDIDLGKLARPATSARLEDSLHLPSPRPTAPPPTSGTRPLSLEDYRRRKAAAAHAQ</sequence>
<feature type="compositionally biased region" description="Basic and acidic residues" evidence="5">
    <location>
        <begin position="239"/>
        <end position="249"/>
    </location>
</feature>
<dbReference type="PANTHER" id="PTHR13115">
    <property type="entry name" value="RNA POLYMERASE-ASSOCIATED PROTEIN RTF1 HOMOLOG"/>
    <property type="match status" value="1"/>
</dbReference>
<organism evidence="7 8">
    <name type="scientific">Ancylostoma ceylanicum</name>
    <dbReference type="NCBI Taxonomy" id="53326"/>
    <lineage>
        <taxon>Eukaryota</taxon>
        <taxon>Metazoa</taxon>
        <taxon>Ecdysozoa</taxon>
        <taxon>Nematoda</taxon>
        <taxon>Chromadorea</taxon>
        <taxon>Rhabditida</taxon>
        <taxon>Rhabditina</taxon>
        <taxon>Rhabditomorpha</taxon>
        <taxon>Strongyloidea</taxon>
        <taxon>Ancylostomatidae</taxon>
        <taxon>Ancylostomatinae</taxon>
        <taxon>Ancylostoma</taxon>
    </lineage>
</organism>
<accession>A0A016SQ01</accession>
<feature type="compositionally biased region" description="Basic and acidic residues" evidence="5">
    <location>
        <begin position="285"/>
        <end position="296"/>
    </location>
</feature>
<feature type="compositionally biased region" description="Basic and acidic residues" evidence="5">
    <location>
        <begin position="12"/>
        <end position="26"/>
    </location>
</feature>
<dbReference type="AlphaFoldDB" id="A0A016SQ01"/>
<keyword evidence="3" id="KW-0804">Transcription</keyword>